<dbReference type="Proteomes" id="UP001497535">
    <property type="component" value="Unassembled WGS sequence"/>
</dbReference>
<dbReference type="EMBL" id="CAVMJV010000027">
    <property type="protein sequence ID" value="CAK5075201.1"/>
    <property type="molecule type" value="Genomic_DNA"/>
</dbReference>
<proteinExistence type="predicted"/>
<evidence type="ECO:0000313" key="2">
    <source>
        <dbReference type="Proteomes" id="UP001497535"/>
    </source>
</evidence>
<gene>
    <name evidence="1" type="ORF">MENTE1834_LOCUS21981</name>
</gene>
<accession>A0ACB0Z883</accession>
<keyword evidence="2" id="KW-1185">Reference proteome</keyword>
<name>A0ACB0Z883_MELEN</name>
<evidence type="ECO:0000313" key="1">
    <source>
        <dbReference type="EMBL" id="CAK5075201.1"/>
    </source>
</evidence>
<protein>
    <submittedName>
        <fullName evidence="1">Uncharacterized protein</fullName>
    </submittedName>
</protein>
<reference evidence="1" key="1">
    <citation type="submission" date="2023-11" db="EMBL/GenBank/DDBJ databases">
        <authorList>
            <person name="Poullet M."/>
        </authorList>
    </citation>
    <scope>NUCLEOTIDE SEQUENCE</scope>
    <source>
        <strain evidence="1">E1834</strain>
    </source>
</reference>
<sequence length="55" mass="6193">MNMASNYGYGIVTVENCKDIGTAQFYTDILATNGMTVSEFAIIFYFSNLYSFLNK</sequence>
<comment type="caution">
    <text evidence="1">The sequence shown here is derived from an EMBL/GenBank/DDBJ whole genome shotgun (WGS) entry which is preliminary data.</text>
</comment>
<organism evidence="1 2">
    <name type="scientific">Meloidogyne enterolobii</name>
    <name type="common">Root-knot nematode worm</name>
    <name type="synonym">Meloidogyne mayaguensis</name>
    <dbReference type="NCBI Taxonomy" id="390850"/>
    <lineage>
        <taxon>Eukaryota</taxon>
        <taxon>Metazoa</taxon>
        <taxon>Ecdysozoa</taxon>
        <taxon>Nematoda</taxon>
        <taxon>Chromadorea</taxon>
        <taxon>Rhabditida</taxon>
        <taxon>Tylenchina</taxon>
        <taxon>Tylenchomorpha</taxon>
        <taxon>Tylenchoidea</taxon>
        <taxon>Meloidogynidae</taxon>
        <taxon>Meloidogyninae</taxon>
        <taxon>Meloidogyne</taxon>
    </lineage>
</organism>